<protein>
    <submittedName>
        <fullName evidence="11">Response regulator</fullName>
    </submittedName>
</protein>
<dbReference type="GO" id="GO:0043565">
    <property type="term" value="F:sequence-specific DNA binding"/>
    <property type="evidence" value="ECO:0007669"/>
    <property type="project" value="InterPro"/>
</dbReference>
<dbReference type="Pfam" id="PF12833">
    <property type="entry name" value="HTH_18"/>
    <property type="match status" value="1"/>
</dbReference>
<dbReference type="GO" id="GO:0003700">
    <property type="term" value="F:DNA-binding transcription factor activity"/>
    <property type="evidence" value="ECO:0007669"/>
    <property type="project" value="InterPro"/>
</dbReference>
<dbReference type="InterPro" id="IPR018062">
    <property type="entry name" value="HTH_AraC-typ_CS"/>
</dbReference>
<dbReference type="Pfam" id="PF00072">
    <property type="entry name" value="Response_reg"/>
    <property type="match status" value="1"/>
</dbReference>
<evidence type="ECO:0000259" key="10">
    <source>
        <dbReference type="PROSITE" id="PS50110"/>
    </source>
</evidence>
<dbReference type="RefSeq" id="WP_277529339.1">
    <property type="nucleotide sequence ID" value="NZ_JAPDIA010000002.1"/>
</dbReference>
<name>A0A9X4KV70_9BACL</name>
<proteinExistence type="predicted"/>
<dbReference type="SUPFAM" id="SSF46689">
    <property type="entry name" value="Homeodomain-like"/>
    <property type="match status" value="2"/>
</dbReference>
<evidence type="ECO:0000256" key="5">
    <source>
        <dbReference type="ARBA" id="ARBA00023015"/>
    </source>
</evidence>
<dbReference type="PROSITE" id="PS50110">
    <property type="entry name" value="RESPONSE_REGULATORY"/>
    <property type="match status" value="1"/>
</dbReference>
<dbReference type="Gene3D" id="1.10.10.60">
    <property type="entry name" value="Homeodomain-like"/>
    <property type="match status" value="2"/>
</dbReference>
<comment type="subcellular location">
    <subcellularLocation>
        <location evidence="1">Cytoplasm</location>
    </subcellularLocation>
</comment>
<organism evidence="11 12">
    <name type="scientific">Cohnella rhizosphaerae</name>
    <dbReference type="NCBI Taxonomy" id="1457232"/>
    <lineage>
        <taxon>Bacteria</taxon>
        <taxon>Bacillati</taxon>
        <taxon>Bacillota</taxon>
        <taxon>Bacilli</taxon>
        <taxon>Bacillales</taxon>
        <taxon>Paenibacillaceae</taxon>
        <taxon>Cohnella</taxon>
    </lineage>
</organism>
<dbReference type="InterPro" id="IPR051552">
    <property type="entry name" value="HptR"/>
</dbReference>
<keyword evidence="7" id="KW-0804">Transcription</keyword>
<dbReference type="PANTHER" id="PTHR42713">
    <property type="entry name" value="HISTIDINE KINASE-RELATED"/>
    <property type="match status" value="1"/>
</dbReference>
<dbReference type="SUPFAM" id="SSF52172">
    <property type="entry name" value="CheY-like"/>
    <property type="match status" value="1"/>
</dbReference>
<dbReference type="InterPro" id="IPR009057">
    <property type="entry name" value="Homeodomain-like_sf"/>
</dbReference>
<evidence type="ECO:0000259" key="9">
    <source>
        <dbReference type="PROSITE" id="PS01124"/>
    </source>
</evidence>
<evidence type="ECO:0000256" key="1">
    <source>
        <dbReference type="ARBA" id="ARBA00004496"/>
    </source>
</evidence>
<dbReference type="PROSITE" id="PS00041">
    <property type="entry name" value="HTH_ARAC_FAMILY_1"/>
    <property type="match status" value="1"/>
</dbReference>
<dbReference type="AlphaFoldDB" id="A0A9X4KV70"/>
<dbReference type="GO" id="GO:0000160">
    <property type="term" value="P:phosphorelay signal transduction system"/>
    <property type="evidence" value="ECO:0007669"/>
    <property type="project" value="UniProtKB-KW"/>
</dbReference>
<dbReference type="InterPro" id="IPR001789">
    <property type="entry name" value="Sig_transdc_resp-reg_receiver"/>
</dbReference>
<evidence type="ECO:0000256" key="8">
    <source>
        <dbReference type="PROSITE-ProRule" id="PRU00169"/>
    </source>
</evidence>
<evidence type="ECO:0000256" key="7">
    <source>
        <dbReference type="ARBA" id="ARBA00023163"/>
    </source>
</evidence>
<dbReference type="Pfam" id="PF17853">
    <property type="entry name" value="GGDEF_2"/>
    <property type="match status" value="1"/>
</dbReference>
<evidence type="ECO:0000256" key="3">
    <source>
        <dbReference type="ARBA" id="ARBA00022553"/>
    </source>
</evidence>
<reference evidence="11" key="1">
    <citation type="submission" date="2022-10" db="EMBL/GenBank/DDBJ databases">
        <title>Comparative genomic analysis of Cohnella hashimotonis sp. nov., isolated from the International Space Station.</title>
        <authorList>
            <person name="Simpson A."/>
            <person name="Venkateswaran K."/>
        </authorList>
    </citation>
    <scope>NUCLEOTIDE SEQUENCE</scope>
    <source>
        <strain evidence="11">DSM 28161</strain>
    </source>
</reference>
<evidence type="ECO:0000256" key="2">
    <source>
        <dbReference type="ARBA" id="ARBA00022490"/>
    </source>
</evidence>
<evidence type="ECO:0000313" key="11">
    <source>
        <dbReference type="EMBL" id="MDG0808642.1"/>
    </source>
</evidence>
<evidence type="ECO:0000256" key="4">
    <source>
        <dbReference type="ARBA" id="ARBA00023012"/>
    </source>
</evidence>
<accession>A0A9X4KV70</accession>
<feature type="domain" description="Response regulatory" evidence="10">
    <location>
        <begin position="3"/>
        <end position="120"/>
    </location>
</feature>
<dbReference type="Proteomes" id="UP001153404">
    <property type="component" value="Unassembled WGS sequence"/>
</dbReference>
<dbReference type="PANTHER" id="PTHR42713:SF3">
    <property type="entry name" value="TRANSCRIPTIONAL REGULATORY PROTEIN HPTR"/>
    <property type="match status" value="1"/>
</dbReference>
<dbReference type="InterPro" id="IPR041522">
    <property type="entry name" value="CdaR_GGDEF"/>
</dbReference>
<dbReference type="InterPro" id="IPR011006">
    <property type="entry name" value="CheY-like_superfamily"/>
</dbReference>
<keyword evidence="4" id="KW-0902">Two-component regulatory system</keyword>
<comment type="caution">
    <text evidence="11">The sequence shown here is derived from an EMBL/GenBank/DDBJ whole genome shotgun (WGS) entry which is preliminary data.</text>
</comment>
<feature type="domain" description="HTH araC/xylS-type" evidence="9">
    <location>
        <begin position="412"/>
        <end position="510"/>
    </location>
</feature>
<keyword evidence="12" id="KW-1185">Reference proteome</keyword>
<keyword evidence="2" id="KW-0963">Cytoplasm</keyword>
<dbReference type="PROSITE" id="PS01124">
    <property type="entry name" value="HTH_ARAC_FAMILY_2"/>
    <property type="match status" value="1"/>
</dbReference>
<dbReference type="SMART" id="SM00342">
    <property type="entry name" value="HTH_ARAC"/>
    <property type="match status" value="1"/>
</dbReference>
<dbReference type="EMBL" id="JAPDIA010000002">
    <property type="protein sequence ID" value="MDG0808642.1"/>
    <property type="molecule type" value="Genomic_DNA"/>
</dbReference>
<dbReference type="InterPro" id="IPR018060">
    <property type="entry name" value="HTH_AraC"/>
</dbReference>
<keyword evidence="5" id="KW-0805">Transcription regulation</keyword>
<dbReference type="GO" id="GO:0005737">
    <property type="term" value="C:cytoplasm"/>
    <property type="evidence" value="ECO:0007669"/>
    <property type="project" value="UniProtKB-SubCell"/>
</dbReference>
<sequence length="527" mass="59914">MRTLLIVDDEKNIRAGLKAMIERRYRDRYDVSLAADGAEALDVIRGGRIDILITDIRMPEMDGLALIRHVAELSPNTAVIILSGHDDFQYAKEAIKFHVREYLLKPIVREEMYGILDRVEAELGRAAEAESRLGEADRVREELRAAQLHYLFVHPAIDPADAAARCRSAGLECLEPAYWVGALRFAGDRGQNVLAQEFLARGADGRAVFHLEDQDGCLIVLTDEAALFDRLMLHLKEKSVSSAYHIGLSRMKERLEDVRAAYAEARRAAGYSLLQPRCSSSIIRYESVMDRKDAPELPVDDMRRLANMIGTDREADMKAVLMRLFDLKKVSEVSLDYLERLSKLLNETVFDDVFRAYGEASLEILRQYKRVGSIYHFSDIHEYFHEAENLLFRLNEYVRTVRSTLGDNREMRKAVAYIEAHYAEDLNMATVSNHVSLNYSYFSELFKEFTGQSFVSYVKSVRIEKAKALLARTDDKIFEICQRVGFENAKQFNRVFRELEGVPASEYRARRQAVAKPGSGGAEPAGS</sequence>
<feature type="modified residue" description="4-aspartylphosphate" evidence="8">
    <location>
        <position position="55"/>
    </location>
</feature>
<keyword evidence="3 8" id="KW-0597">Phosphoprotein</keyword>
<gene>
    <name evidence="11" type="ORF">OMP40_03975</name>
</gene>
<keyword evidence="6" id="KW-0238">DNA-binding</keyword>
<evidence type="ECO:0000313" key="12">
    <source>
        <dbReference type="Proteomes" id="UP001153404"/>
    </source>
</evidence>
<dbReference type="CDD" id="cd17536">
    <property type="entry name" value="REC_YesN-like"/>
    <property type="match status" value="1"/>
</dbReference>
<evidence type="ECO:0000256" key="6">
    <source>
        <dbReference type="ARBA" id="ARBA00023125"/>
    </source>
</evidence>
<dbReference type="SMART" id="SM00448">
    <property type="entry name" value="REC"/>
    <property type="match status" value="1"/>
</dbReference>
<dbReference type="Gene3D" id="3.40.50.2300">
    <property type="match status" value="1"/>
</dbReference>